<gene>
    <name evidence="2" type="ORF">C823_04328</name>
</gene>
<proteinExistence type="predicted"/>
<sequence length="174" mass="19991">MAYMLMLIPNMIYFIRIVPYDITLGIEVRQQSAFLPIYGGLIWSILAGIILSCLFNGSYFKLFSKEDSIRKDFIKKQAACTGITVGCLAVAGCLLDISRVHSNLRNVLDHFYYKFSDTERFLSTASTDVWRHIDMVSSYFQTAFTPDLLKMLNLIVMCLSYQAMRFLFDSRARV</sequence>
<accession>N1ZXX3</accession>
<evidence type="ECO:0000313" key="2">
    <source>
        <dbReference type="EMBL" id="EMZ21877.1"/>
    </source>
</evidence>
<keyword evidence="1" id="KW-0472">Membrane</keyword>
<dbReference type="AlphaFoldDB" id="N1ZXX3"/>
<organism evidence="2 3">
    <name type="scientific">Eubacterium plexicaudatum ASF492</name>
    <dbReference type="NCBI Taxonomy" id="1235802"/>
    <lineage>
        <taxon>Bacteria</taxon>
        <taxon>Bacillati</taxon>
        <taxon>Bacillota</taxon>
        <taxon>Clostridia</taxon>
        <taxon>Eubacteriales</taxon>
        <taxon>Eubacteriaceae</taxon>
        <taxon>Eubacterium</taxon>
    </lineage>
</organism>
<dbReference type="STRING" id="1235802.C823_04328"/>
<keyword evidence="1" id="KW-1133">Transmembrane helix</keyword>
<reference evidence="2 3" key="1">
    <citation type="journal article" date="2014" name="Genome Announc.">
        <title>Draft genome sequences of the altered schaedler flora, a defined bacterial community from gnotobiotic mice.</title>
        <authorList>
            <person name="Wannemuehler M.J."/>
            <person name="Overstreet A.M."/>
            <person name="Ward D.V."/>
            <person name="Phillips G.J."/>
        </authorList>
    </citation>
    <scope>NUCLEOTIDE SEQUENCE [LARGE SCALE GENOMIC DNA]</scope>
    <source>
        <strain evidence="2 3">ASF492</strain>
    </source>
</reference>
<keyword evidence="3" id="KW-1185">Reference proteome</keyword>
<feature type="transmembrane region" description="Helical" evidence="1">
    <location>
        <begin position="78"/>
        <end position="97"/>
    </location>
</feature>
<evidence type="ECO:0000256" key="1">
    <source>
        <dbReference type="SAM" id="Phobius"/>
    </source>
</evidence>
<comment type="caution">
    <text evidence="2">The sequence shown here is derived from an EMBL/GenBank/DDBJ whole genome shotgun (WGS) entry which is preliminary data.</text>
</comment>
<dbReference type="HOGENOM" id="CLU_1537775_0_0_9"/>
<keyword evidence="1" id="KW-0812">Transmembrane</keyword>
<dbReference type="EMBL" id="AQFT01000126">
    <property type="protein sequence ID" value="EMZ21877.1"/>
    <property type="molecule type" value="Genomic_DNA"/>
</dbReference>
<evidence type="ECO:0000313" key="3">
    <source>
        <dbReference type="Proteomes" id="UP000012589"/>
    </source>
</evidence>
<name>N1ZXX3_9FIRM</name>
<dbReference type="Proteomes" id="UP000012589">
    <property type="component" value="Unassembled WGS sequence"/>
</dbReference>
<protein>
    <submittedName>
        <fullName evidence="2">Uncharacterized protein</fullName>
    </submittedName>
</protein>
<feature type="transmembrane region" description="Helical" evidence="1">
    <location>
        <begin position="37"/>
        <end position="57"/>
    </location>
</feature>
<feature type="transmembrane region" description="Helical" evidence="1">
    <location>
        <begin position="148"/>
        <end position="168"/>
    </location>
</feature>
<dbReference type="PATRIC" id="fig|1235802.3.peg.4596"/>